<feature type="transmembrane region" description="Helical" evidence="4">
    <location>
        <begin position="198"/>
        <end position="218"/>
    </location>
</feature>
<dbReference type="InterPro" id="IPR020846">
    <property type="entry name" value="MFS_dom"/>
</dbReference>
<keyword evidence="7" id="KW-1185">Reference proteome</keyword>
<dbReference type="PANTHER" id="PTHR11360:SF130">
    <property type="entry name" value="MAJOR FACILITATOR SUPERFAMILY (MFS) PROFILE DOMAIN-CONTAINING PROTEIN-RELATED"/>
    <property type="match status" value="1"/>
</dbReference>
<dbReference type="InterPro" id="IPR036259">
    <property type="entry name" value="MFS_trans_sf"/>
</dbReference>
<keyword evidence="4" id="KW-0812">Transmembrane</keyword>
<dbReference type="Proteomes" id="UP000182658">
    <property type="component" value="Unassembled WGS sequence"/>
</dbReference>
<dbReference type="Gene3D" id="1.20.1250.20">
    <property type="entry name" value="MFS general substrate transporter like domains"/>
    <property type="match status" value="2"/>
</dbReference>
<comment type="similarity">
    <text evidence="2">Belongs to the major facilitator superfamily. Monocarboxylate porter (TC 2.A.1.13) family.</text>
</comment>
<organism evidence="6 7">
    <name type="scientific">Coniochaeta ligniaria NRRL 30616</name>
    <dbReference type="NCBI Taxonomy" id="1408157"/>
    <lineage>
        <taxon>Eukaryota</taxon>
        <taxon>Fungi</taxon>
        <taxon>Dikarya</taxon>
        <taxon>Ascomycota</taxon>
        <taxon>Pezizomycotina</taxon>
        <taxon>Sordariomycetes</taxon>
        <taxon>Sordariomycetidae</taxon>
        <taxon>Coniochaetales</taxon>
        <taxon>Coniochaetaceae</taxon>
        <taxon>Coniochaeta</taxon>
    </lineage>
</organism>
<feature type="transmembrane region" description="Helical" evidence="4">
    <location>
        <begin position="110"/>
        <end position="128"/>
    </location>
</feature>
<evidence type="ECO:0000256" key="2">
    <source>
        <dbReference type="ARBA" id="ARBA00006727"/>
    </source>
</evidence>
<evidence type="ECO:0000313" key="6">
    <source>
        <dbReference type="EMBL" id="OIW32892.1"/>
    </source>
</evidence>
<dbReference type="PANTHER" id="PTHR11360">
    <property type="entry name" value="MONOCARBOXYLATE TRANSPORTER"/>
    <property type="match status" value="1"/>
</dbReference>
<feature type="transmembrane region" description="Helical" evidence="4">
    <location>
        <begin position="332"/>
        <end position="357"/>
    </location>
</feature>
<dbReference type="GO" id="GO:0016020">
    <property type="term" value="C:membrane"/>
    <property type="evidence" value="ECO:0007669"/>
    <property type="project" value="UniProtKB-SubCell"/>
</dbReference>
<keyword evidence="4" id="KW-0472">Membrane</keyword>
<evidence type="ECO:0000256" key="3">
    <source>
        <dbReference type="SAM" id="MobiDB-lite"/>
    </source>
</evidence>
<reference evidence="6 7" key="1">
    <citation type="submission" date="2016-10" db="EMBL/GenBank/DDBJ databases">
        <title>Draft genome sequence of Coniochaeta ligniaria NRRL30616, a lignocellulolytic fungus for bioabatement of inhibitors in plant biomass hydrolysates.</title>
        <authorList>
            <consortium name="DOE Joint Genome Institute"/>
            <person name="Jimenez D.J."/>
            <person name="Hector R.E."/>
            <person name="Riley R."/>
            <person name="Sun H."/>
            <person name="Grigoriev I.V."/>
            <person name="Van Elsas J.D."/>
            <person name="Nichols N.N."/>
        </authorList>
    </citation>
    <scope>NUCLEOTIDE SEQUENCE [LARGE SCALE GENOMIC DNA]</scope>
    <source>
        <strain evidence="6 7">NRRL 30616</strain>
    </source>
</reference>
<comment type="subcellular location">
    <subcellularLocation>
        <location evidence="1">Membrane</location>
        <topology evidence="1">Multi-pass membrane protein</topology>
    </subcellularLocation>
</comment>
<feature type="transmembrane region" description="Helical" evidence="4">
    <location>
        <begin position="134"/>
        <end position="154"/>
    </location>
</feature>
<dbReference type="InterPro" id="IPR050327">
    <property type="entry name" value="Proton-linked_MCT"/>
</dbReference>
<feature type="transmembrane region" description="Helical" evidence="4">
    <location>
        <begin position="306"/>
        <end position="326"/>
    </location>
</feature>
<feature type="transmembrane region" description="Helical" evidence="4">
    <location>
        <begin position="80"/>
        <end position="98"/>
    </location>
</feature>
<feature type="transmembrane region" description="Helical" evidence="4">
    <location>
        <begin position="166"/>
        <end position="186"/>
    </location>
</feature>
<dbReference type="InParanoid" id="A0A1J7JU40"/>
<dbReference type="GO" id="GO:0022857">
    <property type="term" value="F:transmembrane transporter activity"/>
    <property type="evidence" value="ECO:0007669"/>
    <property type="project" value="InterPro"/>
</dbReference>
<evidence type="ECO:0000256" key="1">
    <source>
        <dbReference type="ARBA" id="ARBA00004141"/>
    </source>
</evidence>
<evidence type="ECO:0000313" key="7">
    <source>
        <dbReference type="Proteomes" id="UP000182658"/>
    </source>
</evidence>
<evidence type="ECO:0000256" key="4">
    <source>
        <dbReference type="SAM" id="Phobius"/>
    </source>
</evidence>
<dbReference type="EMBL" id="KV875094">
    <property type="protein sequence ID" value="OIW32892.1"/>
    <property type="molecule type" value="Genomic_DNA"/>
</dbReference>
<dbReference type="OrthoDB" id="2019491at2759"/>
<accession>A0A1J7JU40</accession>
<sequence length="431" mass="46224">METSKSEETAQTVGHDCSAGSLSDDDERAASTETSDVPRRRWLQVLAGHLVLVNTIGYSNSYGIFEQYYVSELHLSVSQVSWAGGLQIFLLCFVSIFSGRVFDYGLLRPLLVSGSVLMVVGLATASVATKYYQLLLAQGICGGIGAGLVYNPILMCVATYFPKRRVLALTLVTIGASTGGIVFPVIAQQMLPKVGLAWTLRCMALVILVDSIIVVALARDKLPPRPRAPFLELSAFRELPYTLFSIGVFFCSWALYVVYDYITHYAVTVLGADRSRSLVILLILNACGYPGRILSALIADAYLGPLRTLVLLSLALGVLFIGWIGVKTRTSLFVLSALFGFVNGAAQGMIVAGLPSLTTDLNRLGTRSGMVLAVLSVAVLTGPPIAGALIEAGQGRYLYMQIWGGCSMVVGASFVMAAYCVRTRLKGHPVP</sequence>
<dbReference type="PROSITE" id="PS50850">
    <property type="entry name" value="MFS"/>
    <property type="match status" value="1"/>
</dbReference>
<dbReference type="SUPFAM" id="SSF103473">
    <property type="entry name" value="MFS general substrate transporter"/>
    <property type="match status" value="1"/>
</dbReference>
<feature type="transmembrane region" description="Helical" evidence="4">
    <location>
        <begin position="369"/>
        <end position="390"/>
    </location>
</feature>
<feature type="domain" description="Major facilitator superfamily (MFS) profile" evidence="5">
    <location>
        <begin position="41"/>
        <end position="429"/>
    </location>
</feature>
<gene>
    <name evidence="6" type="ORF">CONLIGDRAFT_568488</name>
</gene>
<feature type="transmembrane region" description="Helical" evidence="4">
    <location>
        <begin position="42"/>
        <end position="60"/>
    </location>
</feature>
<protein>
    <submittedName>
        <fullName evidence="6">MFS monocarboxylate transporter</fullName>
    </submittedName>
</protein>
<keyword evidence="4" id="KW-1133">Transmembrane helix</keyword>
<feature type="transmembrane region" description="Helical" evidence="4">
    <location>
        <begin position="402"/>
        <end position="421"/>
    </location>
</feature>
<proteinExistence type="inferred from homology"/>
<dbReference type="Pfam" id="PF07690">
    <property type="entry name" value="MFS_1"/>
    <property type="match status" value="1"/>
</dbReference>
<feature type="region of interest" description="Disordered" evidence="3">
    <location>
        <begin position="1"/>
        <end position="35"/>
    </location>
</feature>
<dbReference type="InterPro" id="IPR011701">
    <property type="entry name" value="MFS"/>
</dbReference>
<dbReference type="AlphaFoldDB" id="A0A1J7JU40"/>
<evidence type="ECO:0000259" key="5">
    <source>
        <dbReference type="PROSITE" id="PS50850"/>
    </source>
</evidence>
<name>A0A1J7JU40_9PEZI</name>
<feature type="transmembrane region" description="Helical" evidence="4">
    <location>
        <begin position="239"/>
        <end position="259"/>
    </location>
</feature>